<dbReference type="Gene3D" id="1.10.10.10">
    <property type="entry name" value="Winged helix-like DNA-binding domain superfamily/Winged helix DNA-binding domain"/>
    <property type="match status" value="1"/>
</dbReference>
<feature type="domain" description="RNA polymerase sigma-70 region 4" evidence="2">
    <location>
        <begin position="4"/>
        <end position="50"/>
    </location>
</feature>
<dbReference type="GO" id="GO:0006352">
    <property type="term" value="P:DNA-templated transcription initiation"/>
    <property type="evidence" value="ECO:0007669"/>
    <property type="project" value="InterPro"/>
</dbReference>
<protein>
    <submittedName>
        <fullName evidence="3">Sigma70</fullName>
    </submittedName>
</protein>
<feature type="region of interest" description="Disordered" evidence="1">
    <location>
        <begin position="62"/>
        <end position="82"/>
    </location>
</feature>
<proteinExistence type="predicted"/>
<evidence type="ECO:0000256" key="1">
    <source>
        <dbReference type="SAM" id="MobiDB-lite"/>
    </source>
</evidence>
<evidence type="ECO:0000259" key="2">
    <source>
        <dbReference type="Pfam" id="PF04545"/>
    </source>
</evidence>
<organism evidence="3">
    <name type="scientific">Siphoviridae sp. ctoiW10</name>
    <dbReference type="NCBI Taxonomy" id="2827592"/>
    <lineage>
        <taxon>Viruses</taxon>
        <taxon>Duplodnaviria</taxon>
        <taxon>Heunggongvirae</taxon>
        <taxon>Uroviricota</taxon>
        <taxon>Caudoviricetes</taxon>
    </lineage>
</organism>
<feature type="compositionally biased region" description="Basic residues" evidence="1">
    <location>
        <begin position="64"/>
        <end position="82"/>
    </location>
</feature>
<reference evidence="3" key="1">
    <citation type="journal article" date="2021" name="Proc. Natl. Acad. Sci. U.S.A.">
        <title>A Catalog of Tens of Thousands of Viruses from Human Metagenomes Reveals Hidden Associations with Chronic Diseases.</title>
        <authorList>
            <person name="Tisza M.J."/>
            <person name="Buck C.B."/>
        </authorList>
    </citation>
    <scope>NUCLEOTIDE SEQUENCE</scope>
    <source>
        <strain evidence="3">CtoiW10</strain>
    </source>
</reference>
<dbReference type="Pfam" id="PF04545">
    <property type="entry name" value="Sigma70_r4"/>
    <property type="match status" value="1"/>
</dbReference>
<dbReference type="EMBL" id="BK015888">
    <property type="protein sequence ID" value="DAD71784.1"/>
    <property type="molecule type" value="Genomic_DNA"/>
</dbReference>
<sequence length="82" mass="9743">MDEELTDKQREYIEMFFAYGMNVREIGQEMGVAELTVRRTINRGLDRLYHVLRYANPRYLTFPKSRKASSPKKGRKQREKGS</sequence>
<name>A0A8S5LPG9_9CAUD</name>
<dbReference type="InterPro" id="IPR007630">
    <property type="entry name" value="RNA_pol_sigma70_r4"/>
</dbReference>
<evidence type="ECO:0000313" key="3">
    <source>
        <dbReference type="EMBL" id="DAD71784.1"/>
    </source>
</evidence>
<dbReference type="InterPro" id="IPR013324">
    <property type="entry name" value="RNA_pol_sigma_r3/r4-like"/>
</dbReference>
<accession>A0A8S5LPG9</accession>
<dbReference type="InterPro" id="IPR036388">
    <property type="entry name" value="WH-like_DNA-bd_sf"/>
</dbReference>
<dbReference type="GO" id="GO:0003700">
    <property type="term" value="F:DNA-binding transcription factor activity"/>
    <property type="evidence" value="ECO:0007669"/>
    <property type="project" value="InterPro"/>
</dbReference>
<dbReference type="SUPFAM" id="SSF88659">
    <property type="entry name" value="Sigma3 and sigma4 domains of RNA polymerase sigma factors"/>
    <property type="match status" value="1"/>
</dbReference>